<keyword evidence="3" id="KW-0274">FAD</keyword>
<dbReference type="PROSITE" id="PS51387">
    <property type="entry name" value="FAD_PCMH"/>
    <property type="match status" value="1"/>
</dbReference>
<reference evidence="6 7" key="1">
    <citation type="submission" date="2017-06" db="EMBL/GenBank/DDBJ databases">
        <title>Ant-infecting Ophiocordyceps genomes reveal a high diversity of potential behavioral manipulation genes and a possible major role for enterotoxins.</title>
        <authorList>
            <person name="De Bekker C."/>
            <person name="Evans H.C."/>
            <person name="Brachmann A."/>
            <person name="Hughes D.P."/>
        </authorList>
    </citation>
    <scope>NUCLEOTIDE SEQUENCE [LARGE SCALE GENOMIC DNA]</scope>
    <source>
        <strain evidence="6 7">1348a</strain>
    </source>
</reference>
<comment type="caution">
    <text evidence="6">The sequence shown here is derived from an EMBL/GenBank/DDBJ whole genome shotgun (WGS) entry which is preliminary data.</text>
</comment>
<dbReference type="EMBL" id="NJEU01002063">
    <property type="protein sequence ID" value="PHH58663.1"/>
    <property type="molecule type" value="Genomic_DNA"/>
</dbReference>
<dbReference type="InterPro" id="IPR016166">
    <property type="entry name" value="FAD-bd_PCMH"/>
</dbReference>
<feature type="domain" description="FAD-binding PCMH-type" evidence="5">
    <location>
        <begin position="40"/>
        <end position="221"/>
    </location>
</feature>
<protein>
    <recommendedName>
        <fullName evidence="5">FAD-binding PCMH-type domain-containing protein</fullName>
    </recommendedName>
</protein>
<name>A0A2C5XTE4_9HYPO</name>
<gene>
    <name evidence="6" type="ORF">CDD82_2795</name>
</gene>
<keyword evidence="7" id="KW-1185">Reference proteome</keyword>
<dbReference type="AlphaFoldDB" id="A0A2C5XTE4"/>
<comment type="similarity">
    <text evidence="1">Belongs to the oxygen-dependent FAD-linked oxidoreductase family.</text>
</comment>
<dbReference type="GO" id="GO:0071949">
    <property type="term" value="F:FAD binding"/>
    <property type="evidence" value="ECO:0007669"/>
    <property type="project" value="InterPro"/>
</dbReference>
<dbReference type="InterPro" id="IPR016169">
    <property type="entry name" value="FAD-bd_PCMH_sub2"/>
</dbReference>
<dbReference type="InterPro" id="IPR036318">
    <property type="entry name" value="FAD-bd_PCMH-like_sf"/>
</dbReference>
<dbReference type="GO" id="GO:0016491">
    <property type="term" value="F:oxidoreductase activity"/>
    <property type="evidence" value="ECO:0007669"/>
    <property type="project" value="UniProtKB-KW"/>
</dbReference>
<keyword evidence="2" id="KW-0285">Flavoprotein</keyword>
<dbReference type="OrthoDB" id="2151789at2759"/>
<evidence type="ECO:0000256" key="3">
    <source>
        <dbReference type="ARBA" id="ARBA00022827"/>
    </source>
</evidence>
<evidence type="ECO:0000256" key="1">
    <source>
        <dbReference type="ARBA" id="ARBA00005466"/>
    </source>
</evidence>
<accession>A0A2C5XTE4</accession>
<dbReference type="InterPro" id="IPR050416">
    <property type="entry name" value="FAD-linked_Oxidoreductase"/>
</dbReference>
<keyword evidence="4" id="KW-0560">Oxidoreductase</keyword>
<dbReference type="PANTHER" id="PTHR42973">
    <property type="entry name" value="BINDING OXIDOREDUCTASE, PUTATIVE (AFU_ORTHOLOGUE AFUA_1G17690)-RELATED"/>
    <property type="match status" value="1"/>
</dbReference>
<dbReference type="InterPro" id="IPR006094">
    <property type="entry name" value="Oxid_FAD_bind_N"/>
</dbReference>
<dbReference type="PANTHER" id="PTHR42973:SF13">
    <property type="entry name" value="FAD-BINDING PCMH-TYPE DOMAIN-CONTAINING PROTEIN"/>
    <property type="match status" value="1"/>
</dbReference>
<sequence length="235" mass="24328">MKPAISCCALLAARLGNITVFPGSTEYNSSVSSYYSSQAAAVRPACIVLAQNAEHVSIALGRLASAPYAPGHDNQTNCLFAIRSGGHAVAPSASNIEGGVTLDLRGLADVQIDETRTSVSVGVGNTWDAVYAKLQVANLSANGGRVAGVGVGGLTLGAGISYFGTRYGWTADAVSNYQVVLANGTIVNASRHRNPDLYWALKGGGNNFGVVTRIDLDTFDQGAFWGGLLTHPNNP</sequence>
<evidence type="ECO:0000256" key="4">
    <source>
        <dbReference type="ARBA" id="ARBA00023002"/>
    </source>
</evidence>
<dbReference type="SUPFAM" id="SSF56176">
    <property type="entry name" value="FAD-binding/transporter-associated domain-like"/>
    <property type="match status" value="1"/>
</dbReference>
<evidence type="ECO:0000259" key="5">
    <source>
        <dbReference type="PROSITE" id="PS51387"/>
    </source>
</evidence>
<evidence type="ECO:0000313" key="7">
    <source>
        <dbReference type="Proteomes" id="UP000224854"/>
    </source>
</evidence>
<evidence type="ECO:0000313" key="6">
    <source>
        <dbReference type="EMBL" id="PHH58663.1"/>
    </source>
</evidence>
<evidence type="ECO:0000256" key="2">
    <source>
        <dbReference type="ARBA" id="ARBA00022630"/>
    </source>
</evidence>
<proteinExistence type="inferred from homology"/>
<dbReference type="Pfam" id="PF01565">
    <property type="entry name" value="FAD_binding_4"/>
    <property type="match status" value="1"/>
</dbReference>
<dbReference type="Proteomes" id="UP000224854">
    <property type="component" value="Unassembled WGS sequence"/>
</dbReference>
<dbReference type="Gene3D" id="3.30.465.10">
    <property type="match status" value="1"/>
</dbReference>
<organism evidence="6 7">
    <name type="scientific">Ophiocordyceps australis</name>
    <dbReference type="NCBI Taxonomy" id="1399860"/>
    <lineage>
        <taxon>Eukaryota</taxon>
        <taxon>Fungi</taxon>
        <taxon>Dikarya</taxon>
        <taxon>Ascomycota</taxon>
        <taxon>Pezizomycotina</taxon>
        <taxon>Sordariomycetes</taxon>
        <taxon>Hypocreomycetidae</taxon>
        <taxon>Hypocreales</taxon>
        <taxon>Ophiocordycipitaceae</taxon>
        <taxon>Ophiocordyceps</taxon>
    </lineage>
</organism>